<reference evidence="4 5" key="1">
    <citation type="submission" date="2021-05" db="EMBL/GenBank/DDBJ databases">
        <title>Kineosporia and Streptomyces sp. nov. two new marine actinobacteria isolated from Coral.</title>
        <authorList>
            <person name="Buangrab K."/>
            <person name="Sutthacheep M."/>
            <person name="Yeemin T."/>
            <person name="Harunari E."/>
            <person name="Igarashi Y."/>
            <person name="Kanchanasin P."/>
            <person name="Tanasupawat S."/>
            <person name="Phongsopitanun W."/>
        </authorList>
    </citation>
    <scope>NUCLEOTIDE SEQUENCE [LARGE SCALE GENOMIC DNA]</scope>
    <source>
        <strain evidence="4 5">J2-2</strain>
    </source>
</reference>
<feature type="domain" description="Orc1-like AAA ATPase" evidence="3">
    <location>
        <begin position="19"/>
        <end position="140"/>
    </location>
</feature>
<organism evidence="4 5">
    <name type="scientific">Kineosporia corallincola</name>
    <dbReference type="NCBI Taxonomy" id="2835133"/>
    <lineage>
        <taxon>Bacteria</taxon>
        <taxon>Bacillati</taxon>
        <taxon>Actinomycetota</taxon>
        <taxon>Actinomycetes</taxon>
        <taxon>Kineosporiales</taxon>
        <taxon>Kineosporiaceae</taxon>
        <taxon>Kineosporia</taxon>
    </lineage>
</organism>
<keyword evidence="1" id="KW-0547">Nucleotide-binding</keyword>
<evidence type="ECO:0000256" key="2">
    <source>
        <dbReference type="ARBA" id="ARBA00022840"/>
    </source>
</evidence>
<dbReference type="InterPro" id="IPR027417">
    <property type="entry name" value="P-loop_NTPase"/>
</dbReference>
<gene>
    <name evidence="4" type="ORF">KIH74_28245</name>
</gene>
<dbReference type="InterPro" id="IPR041664">
    <property type="entry name" value="AAA_16"/>
</dbReference>
<dbReference type="Gene3D" id="3.40.50.300">
    <property type="entry name" value="P-loop containing nucleotide triphosphate hydrolases"/>
    <property type="match status" value="1"/>
</dbReference>
<dbReference type="RefSeq" id="WP_214159406.1">
    <property type="nucleotide sequence ID" value="NZ_JAHBAY010000014.1"/>
</dbReference>
<dbReference type="EMBL" id="JAHBAY010000014">
    <property type="protein sequence ID" value="MBT0772866.1"/>
    <property type="molecule type" value="Genomic_DNA"/>
</dbReference>
<evidence type="ECO:0000313" key="4">
    <source>
        <dbReference type="EMBL" id="MBT0772866.1"/>
    </source>
</evidence>
<dbReference type="Pfam" id="PF13191">
    <property type="entry name" value="AAA_16"/>
    <property type="match status" value="1"/>
</dbReference>
<sequence length="732" mass="77877">MGDTYELELTPVRLRGPVPFVGRAAQLSRLHRLLAEPPCLVVLQGEAGIGKSRLVRQLLGELPGPVLFGEYDDVAQPARLGPVLNALSCETDHESRTREKLFADLAARLADLAPVTLVLEDLHWADTDSADFLAYLAAHPVDGVGVLITTRDPRAGARAPIHEALARTPSGALARIGLPPLDDAAVRELTGLTLRLPDPPAQLVATLRERTAGIPFVLEEVLRALSERGGDPLGDITVPYLLRDVVLYRMRALGATAGEVLGAAAVAGNEPRAGLLGQLLGLDEETVTAALAEAARAGLLHDGGDGAFAAGLVFRHDLARQAVYDLVPAPTRQSLHRRIARVLETSVPRPVAVLAQHYRLAGDNPAFVRNAGAAADLATARGDDATAARFLLQTMDVAELPRPTRVRLAAKLARSAIDGLSQVSAVPVLERLLADPHLPPGARGDLGLELGRMLRQQGEELRGYTEIERAVPYLRAPARRARALAVLAAPDTVPGRHADDHRERLAQAQDAAARCTDAGAALAVRIARVSLLIELGDPDAWPEADDLRGSPLLTARPREHARACLNWAHGALHTGDSQRAAVLAAEGRTLVGKTGYERLLPLGELTDLAVLRVTGRLRGVRERLAALRRECWRFPMLGLQVDLELALLQAVTDPAGARAGLLAVAEGARRVGAVLPGIRAHSGLGRVLLRDDPGAAAQHARQALELVRGKGIRSWGGEAALVLAEVRDAVDE</sequence>
<evidence type="ECO:0000259" key="3">
    <source>
        <dbReference type="Pfam" id="PF13191"/>
    </source>
</evidence>
<accession>A0ABS5TP46</accession>
<evidence type="ECO:0000256" key="1">
    <source>
        <dbReference type="ARBA" id="ARBA00022741"/>
    </source>
</evidence>
<proteinExistence type="predicted"/>
<dbReference type="PANTHER" id="PTHR16305:SF35">
    <property type="entry name" value="TRANSCRIPTIONAL ACTIVATOR DOMAIN"/>
    <property type="match status" value="1"/>
</dbReference>
<dbReference type="PANTHER" id="PTHR16305">
    <property type="entry name" value="TESTICULAR SOLUBLE ADENYLYL CYCLASE"/>
    <property type="match status" value="1"/>
</dbReference>
<protein>
    <submittedName>
        <fullName evidence="4">AAA family ATPase</fullName>
    </submittedName>
</protein>
<evidence type="ECO:0000313" key="5">
    <source>
        <dbReference type="Proteomes" id="UP001197247"/>
    </source>
</evidence>
<name>A0ABS5TP46_9ACTN</name>
<keyword evidence="5" id="KW-1185">Reference proteome</keyword>
<comment type="caution">
    <text evidence="4">The sequence shown here is derived from an EMBL/GenBank/DDBJ whole genome shotgun (WGS) entry which is preliminary data.</text>
</comment>
<dbReference type="Proteomes" id="UP001197247">
    <property type="component" value="Unassembled WGS sequence"/>
</dbReference>
<dbReference type="SUPFAM" id="SSF52540">
    <property type="entry name" value="P-loop containing nucleoside triphosphate hydrolases"/>
    <property type="match status" value="1"/>
</dbReference>
<keyword evidence="2" id="KW-0067">ATP-binding</keyword>